<evidence type="ECO:0000256" key="7">
    <source>
        <dbReference type="RuleBase" id="RU003993"/>
    </source>
</evidence>
<comment type="subcellular location">
    <subcellularLocation>
        <location evidence="2">Cell membrane</location>
        <topology evidence="2">Single-pass type II membrane protein</topology>
    </subcellularLocation>
    <subcellularLocation>
        <location evidence="8">Membrane</location>
        <topology evidence="8">Single-pass type II membrane protein</topology>
    </subcellularLocation>
</comment>
<dbReference type="InterPro" id="IPR019757">
    <property type="entry name" value="Pept_S26A_signal_pept_1_Lys-AS"/>
</dbReference>
<dbReference type="Proteomes" id="UP001500124">
    <property type="component" value="Unassembled WGS sequence"/>
</dbReference>
<evidence type="ECO:0000256" key="3">
    <source>
        <dbReference type="ARBA" id="ARBA00009370"/>
    </source>
</evidence>
<dbReference type="PANTHER" id="PTHR43390">
    <property type="entry name" value="SIGNAL PEPTIDASE I"/>
    <property type="match status" value="1"/>
</dbReference>
<feature type="region of interest" description="Disordered" evidence="9">
    <location>
        <begin position="224"/>
        <end position="246"/>
    </location>
</feature>
<proteinExistence type="inferred from homology"/>
<reference evidence="12" key="1">
    <citation type="journal article" date="2019" name="Int. J. Syst. Evol. Microbiol.">
        <title>The Global Catalogue of Microorganisms (GCM) 10K type strain sequencing project: providing services to taxonomists for standard genome sequencing and annotation.</title>
        <authorList>
            <consortium name="The Broad Institute Genomics Platform"/>
            <consortium name="The Broad Institute Genome Sequencing Center for Infectious Disease"/>
            <person name="Wu L."/>
            <person name="Ma J."/>
        </authorList>
    </citation>
    <scope>NUCLEOTIDE SEQUENCE [LARGE SCALE GENOMIC DNA]</scope>
    <source>
        <strain evidence="12">JCM 18410</strain>
    </source>
</reference>
<dbReference type="InterPro" id="IPR019758">
    <property type="entry name" value="Pept_S26A_signal_pept_1_CS"/>
</dbReference>
<feature type="transmembrane region" description="Helical" evidence="7">
    <location>
        <begin position="43"/>
        <end position="65"/>
    </location>
</feature>
<comment type="catalytic activity">
    <reaction evidence="1 7">
        <text>Cleavage of hydrophobic, N-terminal signal or leader sequences from secreted and periplasmic proteins.</text>
        <dbReference type="EC" id="3.4.21.89"/>
    </reaction>
</comment>
<dbReference type="RefSeq" id="WP_345666489.1">
    <property type="nucleotide sequence ID" value="NZ_BAABKC010000001.1"/>
</dbReference>
<gene>
    <name evidence="11" type="ORF">GCM10023336_00720</name>
</gene>
<feature type="region of interest" description="Disordered" evidence="9">
    <location>
        <begin position="1"/>
        <end position="34"/>
    </location>
</feature>
<evidence type="ECO:0000256" key="2">
    <source>
        <dbReference type="ARBA" id="ARBA00004401"/>
    </source>
</evidence>
<evidence type="ECO:0000313" key="12">
    <source>
        <dbReference type="Proteomes" id="UP001500124"/>
    </source>
</evidence>
<dbReference type="InterPro" id="IPR019756">
    <property type="entry name" value="Pept_S26A_signal_pept_1_Ser-AS"/>
</dbReference>
<dbReference type="InterPro" id="IPR036286">
    <property type="entry name" value="LexA/Signal_pep-like_sf"/>
</dbReference>
<protein>
    <recommendedName>
        <fullName evidence="4 7">Signal peptidase I</fullName>
        <ecNumber evidence="4 7">3.4.21.89</ecNumber>
    </recommendedName>
</protein>
<dbReference type="InterPro" id="IPR000223">
    <property type="entry name" value="Pept_S26A_signal_pept_1"/>
</dbReference>
<evidence type="ECO:0000313" key="11">
    <source>
        <dbReference type="EMBL" id="GAA5041034.1"/>
    </source>
</evidence>
<keyword evidence="5 7" id="KW-0645">Protease</keyword>
<dbReference type="PROSITE" id="PS00761">
    <property type="entry name" value="SPASE_I_3"/>
    <property type="match status" value="1"/>
</dbReference>
<evidence type="ECO:0000256" key="4">
    <source>
        <dbReference type="ARBA" id="ARBA00013208"/>
    </source>
</evidence>
<dbReference type="Pfam" id="PF10502">
    <property type="entry name" value="Peptidase_S26"/>
    <property type="match status" value="2"/>
</dbReference>
<dbReference type="PROSITE" id="PS00760">
    <property type="entry name" value="SPASE_I_2"/>
    <property type="match status" value="1"/>
</dbReference>
<feature type="domain" description="Peptidase S26" evidence="10">
    <location>
        <begin position="48"/>
        <end position="126"/>
    </location>
</feature>
<dbReference type="Gene3D" id="2.10.109.10">
    <property type="entry name" value="Umud Fragment, subunit A"/>
    <property type="match status" value="1"/>
</dbReference>
<dbReference type="PRINTS" id="PR00727">
    <property type="entry name" value="LEADERPTASE"/>
</dbReference>
<keyword evidence="6 7" id="KW-0378">Hydrolase</keyword>
<evidence type="ECO:0000256" key="6">
    <source>
        <dbReference type="ARBA" id="ARBA00022801"/>
    </source>
</evidence>
<dbReference type="PANTHER" id="PTHR43390:SF1">
    <property type="entry name" value="CHLOROPLAST PROCESSING PEPTIDASE"/>
    <property type="match status" value="1"/>
</dbReference>
<name>A0ABP9JPX1_9ACTN</name>
<keyword evidence="7" id="KW-0812">Transmembrane</keyword>
<organism evidence="11 12">
    <name type="scientific">Streptomyces similanensis</name>
    <dbReference type="NCBI Taxonomy" id="1274988"/>
    <lineage>
        <taxon>Bacteria</taxon>
        <taxon>Bacillati</taxon>
        <taxon>Actinomycetota</taxon>
        <taxon>Actinomycetes</taxon>
        <taxon>Kitasatosporales</taxon>
        <taxon>Streptomycetaceae</taxon>
        <taxon>Streptomyces</taxon>
    </lineage>
</organism>
<sequence>MSADGAARADGHADGPADGNSGGHPGGVNPAAGDRVRPRPLRLAARAVAVVVTLVVVGALAVFLLSVRVDGESMEPTLRDGDRLLAMPGSGDDVHRFDVVLMRTPGRDTVLVKRVIGLPGDRVAIETAPGGRRRVLLQEGGAGPWYRLIGPGPAKTGGVDACCGPDGRRSDRAAPRTVPAGRFFFLGDHADRSADSRTYGWARLADVSGRVSLRVWPLGAARGLGPGPRLEPVPDAPGAAPVQRAG</sequence>
<keyword evidence="12" id="KW-1185">Reference proteome</keyword>
<dbReference type="InterPro" id="IPR019533">
    <property type="entry name" value="Peptidase_S26"/>
</dbReference>
<evidence type="ECO:0000259" key="10">
    <source>
        <dbReference type="Pfam" id="PF10502"/>
    </source>
</evidence>
<dbReference type="EMBL" id="BAABKC010000001">
    <property type="protein sequence ID" value="GAA5041034.1"/>
    <property type="molecule type" value="Genomic_DNA"/>
</dbReference>
<dbReference type="PROSITE" id="PS00501">
    <property type="entry name" value="SPASE_I_1"/>
    <property type="match status" value="1"/>
</dbReference>
<dbReference type="CDD" id="cd06462">
    <property type="entry name" value="Peptidase_S24_S26"/>
    <property type="match status" value="1"/>
</dbReference>
<dbReference type="EC" id="3.4.21.89" evidence="4 7"/>
<evidence type="ECO:0000256" key="8">
    <source>
        <dbReference type="RuleBase" id="RU362042"/>
    </source>
</evidence>
<feature type="domain" description="Peptidase S26" evidence="10">
    <location>
        <begin position="175"/>
        <end position="216"/>
    </location>
</feature>
<comment type="similarity">
    <text evidence="3 8">Belongs to the peptidase S26 family.</text>
</comment>
<evidence type="ECO:0000256" key="1">
    <source>
        <dbReference type="ARBA" id="ARBA00000677"/>
    </source>
</evidence>
<evidence type="ECO:0000256" key="5">
    <source>
        <dbReference type="ARBA" id="ARBA00022670"/>
    </source>
</evidence>
<evidence type="ECO:0000256" key="9">
    <source>
        <dbReference type="SAM" id="MobiDB-lite"/>
    </source>
</evidence>
<keyword evidence="7" id="KW-1133">Transmembrane helix</keyword>
<accession>A0ABP9JPX1</accession>
<dbReference type="NCBIfam" id="TIGR02227">
    <property type="entry name" value="sigpep_I_bact"/>
    <property type="match status" value="1"/>
</dbReference>
<comment type="caution">
    <text evidence="11">The sequence shown here is derived from an EMBL/GenBank/DDBJ whole genome shotgun (WGS) entry which is preliminary data.</text>
</comment>
<dbReference type="SUPFAM" id="SSF51306">
    <property type="entry name" value="LexA/Signal peptidase"/>
    <property type="match status" value="1"/>
</dbReference>
<keyword evidence="7" id="KW-0472">Membrane</keyword>